<feature type="compositionally biased region" description="Polar residues" evidence="1">
    <location>
        <begin position="64"/>
        <end position="74"/>
    </location>
</feature>
<reference evidence="4" key="1">
    <citation type="submission" date="2010-11" db="EMBL/GenBank/DDBJ databases">
        <title>The genome sequence of Microbotryum violaceum strain p1A1 Lamole.</title>
        <authorList>
            <person name="Cuomo C."/>
            <person name="Perlin M."/>
            <person name="Young S.K."/>
            <person name="Zeng Q."/>
            <person name="Gargeya S."/>
            <person name="Alvarado L."/>
            <person name="Berlin A."/>
            <person name="Chapman S.B."/>
            <person name="Chen Z."/>
            <person name="Freedman E."/>
            <person name="Gellesch M."/>
            <person name="Goldberg J."/>
            <person name="Griggs A."/>
            <person name="Gujja S."/>
            <person name="Heilman E."/>
            <person name="Heiman D."/>
            <person name="Howarth C."/>
            <person name="Mehta T."/>
            <person name="Neiman D."/>
            <person name="Pearson M."/>
            <person name="Roberts A."/>
            <person name="Saif S."/>
            <person name="Shea T."/>
            <person name="Shenoy N."/>
            <person name="Sisk P."/>
            <person name="Stolte C."/>
            <person name="Sykes S."/>
            <person name="White J."/>
            <person name="Yandava C."/>
            <person name="Haas B."/>
            <person name="Nusbaum C."/>
            <person name="Birren B."/>
        </authorList>
    </citation>
    <scope>NUCLEOTIDE SEQUENCE [LARGE SCALE GENOMIC DNA]</scope>
    <source>
        <strain evidence="4">p1A1 Lamole</strain>
    </source>
</reference>
<proteinExistence type="predicted"/>
<evidence type="ECO:0000256" key="1">
    <source>
        <dbReference type="SAM" id="MobiDB-lite"/>
    </source>
</evidence>
<dbReference type="HOGENOM" id="CLU_515058_0_0_1"/>
<dbReference type="AlphaFoldDB" id="U5HIL0"/>
<reference evidence="3" key="4">
    <citation type="submission" date="2015-06" db="UniProtKB">
        <authorList>
            <consortium name="EnsemblFungi"/>
        </authorList>
    </citation>
    <scope>IDENTIFICATION</scope>
</reference>
<dbReference type="InParanoid" id="U5HIL0"/>
<dbReference type="STRING" id="683840.U5HIL0"/>
<gene>
    <name evidence="2" type="ORF">MVLG_06860</name>
</gene>
<evidence type="ECO:0000313" key="3">
    <source>
        <dbReference type="EnsemblFungi" id="MVLG_06860T0"/>
    </source>
</evidence>
<reference evidence="2" key="2">
    <citation type="submission" date="2010-11" db="EMBL/GenBank/DDBJ databases">
        <authorList>
            <consortium name="The Broad Institute Genome Sequencing Platform"/>
            <person name="Earl A."/>
            <person name="Ward D."/>
            <person name="Feldgarden M."/>
            <person name="Gevers D."/>
            <person name="Butler R."/>
            <person name="Young S.K."/>
            <person name="Zeng Q."/>
            <person name="Gargeya S."/>
            <person name="Fitzgerald M."/>
            <person name="Haas B."/>
            <person name="Abouelleil A."/>
            <person name="Alvarado L."/>
            <person name="Arachchi H.M."/>
            <person name="Berlin A."/>
            <person name="Brown A."/>
            <person name="Chapman S.B."/>
            <person name="Chen Z."/>
            <person name="Dunbar C."/>
            <person name="Freedman E."/>
            <person name="Gearin G."/>
            <person name="Gellesch M."/>
            <person name="Goldberg J."/>
            <person name="Griggs A."/>
            <person name="Gujja S."/>
            <person name="Heilman E."/>
            <person name="Heiman D."/>
            <person name="Howarth C."/>
            <person name="Larson L."/>
            <person name="Lui A."/>
            <person name="MacDonald P.J.P."/>
            <person name="Mehta T."/>
            <person name="Montmayeur A."/>
            <person name="Murphy C."/>
            <person name="Neiman D."/>
            <person name="Pearson M."/>
            <person name="Priest M."/>
            <person name="Roberts A."/>
            <person name="Saif S."/>
            <person name="Shea T."/>
            <person name="Shenoy N."/>
            <person name="Sisk P."/>
            <person name="Stolte C."/>
            <person name="Sykes S."/>
            <person name="White J."/>
            <person name="Yandava C."/>
            <person name="Wortman J."/>
            <person name="Nusbaum C."/>
            <person name="Birren B."/>
        </authorList>
    </citation>
    <scope>NUCLEOTIDE SEQUENCE</scope>
    <source>
        <strain evidence="2">P1A1 Lamole</strain>
    </source>
</reference>
<dbReference type="OrthoDB" id="2501184at2759"/>
<feature type="compositionally biased region" description="Basic and acidic residues" evidence="1">
    <location>
        <begin position="13"/>
        <end position="23"/>
    </location>
</feature>
<evidence type="ECO:0000313" key="2">
    <source>
        <dbReference type="EMBL" id="KDE02598.1"/>
    </source>
</evidence>
<protein>
    <submittedName>
        <fullName evidence="2 3">Uncharacterized protein</fullName>
    </submittedName>
</protein>
<dbReference type="EMBL" id="AEIJ01000917">
    <property type="status" value="NOT_ANNOTATED_CDS"/>
    <property type="molecule type" value="Genomic_DNA"/>
</dbReference>
<organism evidence="2">
    <name type="scientific">Microbotryum lychnidis-dioicae (strain p1A1 Lamole / MvSl-1064)</name>
    <name type="common">Anther smut fungus</name>
    <dbReference type="NCBI Taxonomy" id="683840"/>
    <lineage>
        <taxon>Eukaryota</taxon>
        <taxon>Fungi</taxon>
        <taxon>Dikarya</taxon>
        <taxon>Basidiomycota</taxon>
        <taxon>Pucciniomycotina</taxon>
        <taxon>Microbotryomycetes</taxon>
        <taxon>Microbotryales</taxon>
        <taxon>Microbotryaceae</taxon>
        <taxon>Microbotryum</taxon>
    </lineage>
</organism>
<feature type="region of interest" description="Disordered" evidence="1">
    <location>
        <begin position="1"/>
        <end position="84"/>
    </location>
</feature>
<accession>U5HIL0</accession>
<dbReference type="Proteomes" id="UP000017200">
    <property type="component" value="Unassembled WGS sequence"/>
</dbReference>
<reference evidence="2 4" key="3">
    <citation type="journal article" date="2015" name="BMC Genomics">
        <title>Sex and parasites: genomic and transcriptomic analysis of Microbotryum lychnidis-dioicae, the biotrophic and plant-castrating anther smut fungus.</title>
        <authorList>
            <person name="Perlin M.H."/>
            <person name="Amselem J."/>
            <person name="Fontanillas E."/>
            <person name="Toh S.S."/>
            <person name="Chen Z."/>
            <person name="Goldberg J."/>
            <person name="Duplessis S."/>
            <person name="Henrissat B."/>
            <person name="Young S."/>
            <person name="Zeng Q."/>
            <person name="Aguileta G."/>
            <person name="Petit E."/>
            <person name="Badouin H."/>
            <person name="Andrews J."/>
            <person name="Razeeq D."/>
            <person name="Gabaldon T."/>
            <person name="Quesneville H."/>
            <person name="Giraud T."/>
            <person name="Hood M.E."/>
            <person name="Schultz D.J."/>
            <person name="Cuomo C.A."/>
        </authorList>
    </citation>
    <scope>NUCLEOTIDE SEQUENCE [LARGE SCALE GENOMIC DNA]</scope>
    <source>
        <strain evidence="4">p1A1 Lamole</strain>
        <strain evidence="2">P1A1 Lamole</strain>
    </source>
</reference>
<sequence length="529" mass="60059">MTDNIQTDQQMEVENRDDIEYGKYGDLIGEDVTSSATQPTPAPAEAVQAAPAPVTETIADEPEQQVTAPIQRSPSPDFDEPSYDKSITVASLKNREEWSEILRLHHRQAPAKSGLGERNPPPRIKNVINISRNGTGLRYHVKYSDNKNERSDTLQTTDDMVRDLWDAYHAGYKTPLNRWLDMHMAVNEITLFEALERKRAELAETGHLNRRQLRDQEVEGKRQRVRHDRSMLDISDEIKESEALLKLEQIRTRTAAAKLATTQLDTERRELLPRGTHSFEPILKPEYSLQYLFKDNEYDESIGPVLAILLLKRVLDLILRLAREDGAESSSRINDWIAEQADSIIMQEMKRTKSAFVASHDLAPEVLASDYIDARLDPIAEDNPFIRRRIRNLLSQCGDPPPAEPINCDKAPLQQPPLMSRWKKPPRRMVPIQSKSKSLVTKKGVSSFVMGQIAFACNRRNNAMQYRNGLMTLACGANDRSTTFLYDCGLTTNVSLGDSPGSCELDEGEFDQNEGDWLEQVLPCDRRQH</sequence>
<feature type="compositionally biased region" description="Polar residues" evidence="1">
    <location>
        <begin position="1"/>
        <end position="12"/>
    </location>
</feature>
<dbReference type="EMBL" id="GL541802">
    <property type="protein sequence ID" value="KDE02598.1"/>
    <property type="molecule type" value="Genomic_DNA"/>
</dbReference>
<feature type="compositionally biased region" description="Low complexity" evidence="1">
    <location>
        <begin position="33"/>
        <end position="57"/>
    </location>
</feature>
<keyword evidence="4" id="KW-1185">Reference proteome</keyword>
<evidence type="ECO:0000313" key="4">
    <source>
        <dbReference type="Proteomes" id="UP000017200"/>
    </source>
</evidence>
<name>U5HIL0_USTV1</name>
<dbReference type="EnsemblFungi" id="MVLG_06860T0">
    <property type="protein sequence ID" value="MVLG_06860T0"/>
    <property type="gene ID" value="MVLG_06860"/>
</dbReference>